<gene>
    <name evidence="1" type="ORF">FNW02_29265</name>
</gene>
<dbReference type="RefSeq" id="WP_191760979.1">
    <property type="nucleotide sequence ID" value="NZ_VJXY01000047.1"/>
</dbReference>
<sequence>MSSTFNQLMYSSFQNWEKAIAPPSSGVKGAIANAFTFLLSSKKFLGIHSYKLHLFSRDEERRSSDAYA</sequence>
<keyword evidence="2" id="KW-1185">Reference proteome</keyword>
<evidence type="ECO:0000313" key="2">
    <source>
        <dbReference type="Proteomes" id="UP001165986"/>
    </source>
</evidence>
<dbReference type="AlphaFoldDB" id="A0AA40T2N4"/>
<evidence type="ECO:0000313" key="1">
    <source>
        <dbReference type="EMBL" id="MBD6619789.1"/>
    </source>
</evidence>
<comment type="caution">
    <text evidence="1">The sequence shown here is derived from an EMBL/GenBank/DDBJ whole genome shotgun (WGS) entry which is preliminary data.</text>
</comment>
<dbReference type="EMBL" id="VJXY01000047">
    <property type="protein sequence ID" value="MBD6619789.1"/>
    <property type="molecule type" value="Genomic_DNA"/>
</dbReference>
<dbReference type="Proteomes" id="UP001165986">
    <property type="component" value="Unassembled WGS sequence"/>
</dbReference>
<organism evidence="1 2">
    <name type="scientific">Komarekiella delphini-convector SJRDD-AB1</name>
    <dbReference type="NCBI Taxonomy" id="2593771"/>
    <lineage>
        <taxon>Bacteria</taxon>
        <taxon>Bacillati</taxon>
        <taxon>Cyanobacteriota</taxon>
        <taxon>Cyanophyceae</taxon>
        <taxon>Nostocales</taxon>
        <taxon>Nostocaceae</taxon>
        <taxon>Komarekiella</taxon>
        <taxon>Komarekiella delphini-convector</taxon>
    </lineage>
</organism>
<accession>A0AA40T2N4</accession>
<name>A0AA40T2N4_9NOST</name>
<proteinExistence type="predicted"/>
<reference evidence="1" key="1">
    <citation type="submission" date="2019-07" db="EMBL/GenBank/DDBJ databases">
        <title>Toxilogical consequences of a new and cryptic species of cyanobacteria (Komarekiella delphini-convector) recovered from the epidermis of a bottlenose dolphin and 1500 ft. in the air.</title>
        <authorList>
            <person name="Brown A.O."/>
            <person name="Dvorak P."/>
            <person name="Villanueva C.D."/>
            <person name="Foss A.J."/>
            <person name="Garvey A.D."/>
            <person name="Gibson Q.A."/>
            <person name="Johansen J.R."/>
            <person name="Casamatta D.A."/>
        </authorList>
    </citation>
    <scope>NUCLEOTIDE SEQUENCE</scope>
    <source>
        <strain evidence="1">SJRDD-AB1</strain>
    </source>
</reference>
<protein>
    <submittedName>
        <fullName evidence="1">Uncharacterized protein</fullName>
    </submittedName>
</protein>